<feature type="compositionally biased region" description="Polar residues" evidence="12">
    <location>
        <begin position="1522"/>
        <end position="1532"/>
    </location>
</feature>
<evidence type="ECO:0000313" key="17">
    <source>
        <dbReference type="Proteomes" id="UP000887540"/>
    </source>
</evidence>
<evidence type="ECO:0000256" key="10">
    <source>
        <dbReference type="PROSITE-ProRule" id="PRU10141"/>
    </source>
</evidence>
<dbReference type="InterPro" id="IPR020635">
    <property type="entry name" value="Tyr_kinase_cat_dom"/>
</dbReference>
<dbReference type="GO" id="GO:0043235">
    <property type="term" value="C:receptor complex"/>
    <property type="evidence" value="ECO:0007669"/>
    <property type="project" value="TreeGrafter"/>
</dbReference>
<evidence type="ECO:0000256" key="12">
    <source>
        <dbReference type="SAM" id="MobiDB-lite"/>
    </source>
</evidence>
<dbReference type="WBParaSite" id="ACRNAN_scaffold3515.g19115.t1">
    <property type="protein sequence ID" value="ACRNAN_scaffold3515.g19115.t1"/>
    <property type="gene ID" value="ACRNAN_scaffold3515.g19115"/>
</dbReference>
<dbReference type="InterPro" id="IPR000998">
    <property type="entry name" value="MAM_dom"/>
</dbReference>
<feature type="region of interest" description="Disordered" evidence="12">
    <location>
        <begin position="1340"/>
        <end position="1360"/>
    </location>
</feature>
<dbReference type="Gene3D" id="2.60.120.200">
    <property type="match status" value="2"/>
</dbReference>
<dbReference type="PROSITE" id="PS50068">
    <property type="entry name" value="LDLRA_2"/>
    <property type="match status" value="1"/>
</dbReference>
<dbReference type="GO" id="GO:0007169">
    <property type="term" value="P:cell surface receptor protein tyrosine kinase signaling pathway"/>
    <property type="evidence" value="ECO:0007669"/>
    <property type="project" value="InterPro"/>
</dbReference>
<keyword evidence="11 13" id="KW-0812">Transmembrane</keyword>
<comment type="catalytic activity">
    <reaction evidence="8 11">
        <text>L-tyrosyl-[protein] + ATP = O-phospho-L-tyrosyl-[protein] + ADP + H(+)</text>
        <dbReference type="Rhea" id="RHEA:10596"/>
        <dbReference type="Rhea" id="RHEA-COMP:10136"/>
        <dbReference type="Rhea" id="RHEA-COMP:20101"/>
        <dbReference type="ChEBI" id="CHEBI:15378"/>
        <dbReference type="ChEBI" id="CHEBI:30616"/>
        <dbReference type="ChEBI" id="CHEBI:46858"/>
        <dbReference type="ChEBI" id="CHEBI:61978"/>
        <dbReference type="ChEBI" id="CHEBI:456216"/>
        <dbReference type="EC" id="2.7.10.1"/>
    </reaction>
</comment>
<dbReference type="PROSITE" id="PS00239">
    <property type="entry name" value="RECEPTOR_TYR_KIN_II"/>
    <property type="match status" value="1"/>
</dbReference>
<keyword evidence="14" id="KW-0732">Signal</keyword>
<evidence type="ECO:0000256" key="4">
    <source>
        <dbReference type="ARBA" id="ARBA00022777"/>
    </source>
</evidence>
<keyword evidence="11" id="KW-0597">Phosphoprotein</keyword>
<keyword evidence="4" id="KW-0418">Kinase</keyword>
<dbReference type="PROSITE" id="PS50060">
    <property type="entry name" value="MAM_2"/>
    <property type="match status" value="1"/>
</dbReference>
<evidence type="ECO:0000256" key="11">
    <source>
        <dbReference type="RuleBase" id="RU000312"/>
    </source>
</evidence>
<dbReference type="PROSITE" id="PS01209">
    <property type="entry name" value="LDLRA_1"/>
    <property type="match status" value="1"/>
</dbReference>
<dbReference type="CDD" id="cd00112">
    <property type="entry name" value="LDLa"/>
    <property type="match status" value="1"/>
</dbReference>
<feature type="compositionally biased region" description="Polar residues" evidence="12">
    <location>
        <begin position="1439"/>
        <end position="1448"/>
    </location>
</feature>
<dbReference type="InterPro" id="IPR008266">
    <property type="entry name" value="Tyr_kinase_AS"/>
</dbReference>
<feature type="compositionally biased region" description="Polar residues" evidence="12">
    <location>
        <begin position="1491"/>
        <end position="1501"/>
    </location>
</feature>
<keyword evidence="13" id="KW-1133">Transmembrane helix</keyword>
<evidence type="ECO:0000256" key="8">
    <source>
        <dbReference type="ARBA" id="ARBA00051243"/>
    </source>
</evidence>
<dbReference type="SMART" id="SM00220">
    <property type="entry name" value="S_TKc"/>
    <property type="match status" value="1"/>
</dbReference>
<dbReference type="SMART" id="SM00219">
    <property type="entry name" value="TyrKc"/>
    <property type="match status" value="1"/>
</dbReference>
<evidence type="ECO:0000256" key="13">
    <source>
        <dbReference type="SAM" id="Phobius"/>
    </source>
</evidence>
<feature type="domain" description="Protein kinase" evidence="15">
    <location>
        <begin position="1004"/>
        <end position="1282"/>
    </location>
</feature>
<protein>
    <recommendedName>
        <fullName evidence="11">Tyrosine-protein kinase receptor</fullName>
        <ecNumber evidence="11">2.7.10.1</ecNumber>
    </recommendedName>
</protein>
<dbReference type="EC" id="2.7.10.1" evidence="11"/>
<dbReference type="InterPro" id="IPR011009">
    <property type="entry name" value="Kinase-like_dom_sf"/>
</dbReference>
<feature type="region of interest" description="Disordered" evidence="12">
    <location>
        <begin position="1489"/>
        <end position="1532"/>
    </location>
</feature>
<feature type="compositionally biased region" description="Basic and acidic residues" evidence="12">
    <location>
        <begin position="1503"/>
        <end position="1515"/>
    </location>
</feature>
<dbReference type="FunFam" id="1.10.510.10:FF:000113">
    <property type="entry name" value="Tyrosine-protein kinase receptor"/>
    <property type="match status" value="1"/>
</dbReference>
<feature type="compositionally biased region" description="Polar residues" evidence="12">
    <location>
        <begin position="1416"/>
        <end position="1426"/>
    </location>
</feature>
<feature type="transmembrane region" description="Helical" evidence="13">
    <location>
        <begin position="1202"/>
        <end position="1220"/>
    </location>
</feature>
<feature type="compositionally biased region" description="Low complexity" evidence="12">
    <location>
        <begin position="1381"/>
        <end position="1391"/>
    </location>
</feature>
<keyword evidence="17" id="KW-1185">Reference proteome</keyword>
<dbReference type="Pfam" id="PF07714">
    <property type="entry name" value="PK_Tyr_Ser-Thr"/>
    <property type="match status" value="1"/>
</dbReference>
<evidence type="ECO:0000256" key="14">
    <source>
        <dbReference type="SAM" id="SignalP"/>
    </source>
</evidence>
<dbReference type="InterPro" id="IPR001245">
    <property type="entry name" value="Ser-Thr/Tyr_kinase_cat_dom"/>
</dbReference>
<feature type="region of interest" description="Disordered" evidence="12">
    <location>
        <begin position="1379"/>
        <end position="1448"/>
    </location>
</feature>
<keyword evidence="11" id="KW-0675">Receptor</keyword>
<sequence>MRILIFAFLLLINLVQGDEICDFETESCSWRFVNSAGLKDFTHDVNHHDGAPKTPAITLLSRPNTHDNFRKVVGPSKNNASNHYAYYSSYGNRSNVAMIISPYYQHSAEKCELELTYRVIGAKGAELIVTSQFISHRVISHEQIDDDEDAEWTNPVVRSTIHAEETTSDMKKSDSQSLEGWSTTRVHIGEFMYPTRLRIECHASGNKNIKETDVNVECFVDDLKFINCDEEIWKINKCESTLQRKYLCTRNSEQRCIDYGDVCDMHVDCAGGEDEDEQIHHCQDAVPPGARCDFEDITQETGCKQWEFITNIHGNKTFDWHLIQLRNASKPVLRGNAPTTLVGLPASDHTFEGKKNTDGKKVIGHYLFFSTYGDESERPGYDRHELIYSFARTPLFPPTNSSIANSGSMYYRTCMVRFFFCHTGSSIFQLLLVRHGQEINAERLWASGDGSPQEPCIWEKVSVVLPHIETEYYLKINMAKMGAKGMSFSIDDFSMTPNCFLNLQAWKEKYIPDHAKLTTCNTAGPLPPKKENCADGNMQFQDSFTTKRSFLVQTTREYQIELHGASGGKLPGQKVNNNGGLVILNIGLSFGSNISFIVGQMGETPCTKRPQNETKKFKRIYDLICRNISNKINSSIEELRKDFMHIPGTGGGGATVLLVDGIPMAFAGGGGGVIPFAESLATLDITNQNPEGGKEDRVLAESRNTRQKRYAAHAFISEKNNDAPKNSDAQWMAGNGGSFLPLNIESGNCTECLQMDGRLDRVKNSSHILTKAGTCPSGSGRIWNISGGYGGGGASCGPGGGGGAGYRGGRSVLKNPGEGGTSTVLKDGVVYTISTGLNEGNGKVVVRACSLNCGANATCRFAPRLPGQTVSEFCMCNNGKRLEKGSPCDSKITTTTTSTTKGFIDIPSDNHIRFALALIIALLFLLLIACCSTIICCFIRRRQQNAFDWPKEMQLLAGVVANGPGDRSSRSSSVYNGNRIAGNPLYEDWYFQSTTMPHISRHFIKVVKTIGHGAFGEVFEGIFQFADEGFCRVAIKALPADSGPDVIEDFQTEAKLLNRFQHENIVKFYGVSFEAQPRFIILELLEGGDLKNYLRENRPKPAERDQPQLLKMLDLIEMALDVARGCEYLEQNKFVHRDIAARNCLLTTKDPKQRVVKIADFGMARDIYRNDYYRKGGRAFLPVKWMPPEAFLDGIFTTKTDIWAYSVLLWEIFSMGYMPYTGRPNQEVMQLVVKGGRLDPPNGIPEEIYKFMIKCWDTEALNRPSFGETVDFLLAQARDPQIREEPLPPICSRSSLKTPSDTPSTTRSSAPPGDGDSSTNQLSTISQATISTMIGSMTESTSSAYDSMPTKGEGVSNVCPPYVQKFPKSPIQMRQLERIASGDSSVSSADDSTLHDTGSVKRSPYRIDKNVDFPTTLKTLQNQAPGSRTPLVGPEGGITHSSPPNARNSMLREERKSLLIDEPPARNSLILNASPPALPPKSVAAAFATSIHANSTKNNKASRSRDKSSTEDEKRSKKHSPKTGSQHPSQLI</sequence>
<dbReference type="GO" id="GO:0045664">
    <property type="term" value="P:regulation of neuron differentiation"/>
    <property type="evidence" value="ECO:0007669"/>
    <property type="project" value="TreeGrafter"/>
</dbReference>
<dbReference type="InterPro" id="IPR023415">
    <property type="entry name" value="LDLR_class-A_CS"/>
</dbReference>
<comment type="caution">
    <text evidence="9">Lacks conserved residue(s) required for the propagation of feature annotation.</text>
</comment>
<evidence type="ECO:0000313" key="18">
    <source>
        <dbReference type="WBParaSite" id="ACRNAN_scaffold3515.g19115.t1"/>
    </source>
</evidence>
<dbReference type="GO" id="GO:0004714">
    <property type="term" value="F:transmembrane receptor protein tyrosine kinase activity"/>
    <property type="evidence" value="ECO:0007669"/>
    <property type="project" value="UniProtKB-EC"/>
</dbReference>
<dbReference type="PRINTS" id="PR00109">
    <property type="entry name" value="TYRKINASE"/>
</dbReference>
<dbReference type="InterPro" id="IPR002172">
    <property type="entry name" value="LDrepeatLR_classA_rpt"/>
</dbReference>
<reference evidence="18" key="1">
    <citation type="submission" date="2022-11" db="UniProtKB">
        <authorList>
            <consortium name="WormBaseParasite"/>
        </authorList>
    </citation>
    <scope>IDENTIFICATION</scope>
</reference>
<dbReference type="InterPro" id="IPR017441">
    <property type="entry name" value="Protein_kinase_ATP_BS"/>
</dbReference>
<dbReference type="PANTHER" id="PTHR24416:SF604">
    <property type="entry name" value="RECEPTOR PROTEIN-TYROSINE KINASE"/>
    <property type="match status" value="1"/>
</dbReference>
<dbReference type="PROSITE" id="PS00107">
    <property type="entry name" value="PROTEIN_KINASE_ATP"/>
    <property type="match status" value="1"/>
</dbReference>
<feature type="transmembrane region" description="Helical" evidence="13">
    <location>
        <begin position="914"/>
        <end position="939"/>
    </location>
</feature>
<dbReference type="GO" id="GO:0005524">
    <property type="term" value="F:ATP binding"/>
    <property type="evidence" value="ECO:0007669"/>
    <property type="project" value="UniProtKB-UniRule"/>
</dbReference>
<keyword evidence="13" id="KW-0472">Membrane</keyword>
<evidence type="ECO:0000256" key="7">
    <source>
        <dbReference type="ARBA" id="ARBA00023157"/>
    </source>
</evidence>
<accession>A0A914DSR9</accession>
<feature type="region of interest" description="Disordered" evidence="12">
    <location>
        <begin position="1283"/>
        <end position="1321"/>
    </location>
</feature>
<keyword evidence="3 10" id="KW-0547">Nucleotide-binding</keyword>
<dbReference type="InterPro" id="IPR050122">
    <property type="entry name" value="RTK"/>
</dbReference>
<feature type="signal peptide" evidence="14">
    <location>
        <begin position="1"/>
        <end position="17"/>
    </location>
</feature>
<evidence type="ECO:0000256" key="5">
    <source>
        <dbReference type="ARBA" id="ARBA00022840"/>
    </source>
</evidence>
<keyword evidence="7" id="KW-1015">Disulfide bond</keyword>
<dbReference type="Gene3D" id="3.30.200.20">
    <property type="entry name" value="Phosphorylase Kinase, domain 1"/>
    <property type="match status" value="1"/>
</dbReference>
<dbReference type="PROSITE" id="PS50011">
    <property type="entry name" value="PROTEIN_KINASE_DOM"/>
    <property type="match status" value="1"/>
</dbReference>
<feature type="domain" description="MAM" evidence="16">
    <location>
        <begin position="290"/>
        <end position="501"/>
    </location>
</feature>
<evidence type="ECO:0000256" key="1">
    <source>
        <dbReference type="ARBA" id="ARBA00004251"/>
    </source>
</evidence>
<evidence type="ECO:0000256" key="2">
    <source>
        <dbReference type="ARBA" id="ARBA00022679"/>
    </source>
</evidence>
<organism evidence="17 18">
    <name type="scientific">Acrobeloides nanus</name>
    <dbReference type="NCBI Taxonomy" id="290746"/>
    <lineage>
        <taxon>Eukaryota</taxon>
        <taxon>Metazoa</taxon>
        <taxon>Ecdysozoa</taxon>
        <taxon>Nematoda</taxon>
        <taxon>Chromadorea</taxon>
        <taxon>Rhabditida</taxon>
        <taxon>Tylenchina</taxon>
        <taxon>Cephalobomorpha</taxon>
        <taxon>Cephaloboidea</taxon>
        <taxon>Cephalobidae</taxon>
        <taxon>Acrobeloides</taxon>
    </lineage>
</organism>
<proteinExistence type="inferred from homology"/>
<name>A0A914DSR9_9BILA</name>
<dbReference type="Gene3D" id="1.10.510.10">
    <property type="entry name" value="Transferase(Phosphotransferase) domain 1"/>
    <property type="match status" value="1"/>
</dbReference>
<dbReference type="InterPro" id="IPR000719">
    <property type="entry name" value="Prot_kinase_dom"/>
</dbReference>
<dbReference type="GO" id="GO:0005886">
    <property type="term" value="C:plasma membrane"/>
    <property type="evidence" value="ECO:0007669"/>
    <property type="project" value="UniProtKB-SubCell"/>
</dbReference>
<dbReference type="SUPFAM" id="SSF56112">
    <property type="entry name" value="Protein kinase-like (PK-like)"/>
    <property type="match status" value="1"/>
</dbReference>
<keyword evidence="5 10" id="KW-0067">ATP-binding</keyword>
<evidence type="ECO:0000256" key="6">
    <source>
        <dbReference type="ARBA" id="ARBA00023137"/>
    </source>
</evidence>
<evidence type="ECO:0000256" key="3">
    <source>
        <dbReference type="ARBA" id="ARBA00022741"/>
    </source>
</evidence>
<comment type="subcellular location">
    <subcellularLocation>
        <location evidence="1">Cell membrane</location>
        <topology evidence="1">Single-pass type I membrane protein</topology>
    </subcellularLocation>
</comment>
<dbReference type="PANTHER" id="PTHR24416">
    <property type="entry name" value="TYROSINE-PROTEIN KINASE RECEPTOR"/>
    <property type="match status" value="1"/>
</dbReference>
<evidence type="ECO:0000259" key="16">
    <source>
        <dbReference type="PROSITE" id="PS50060"/>
    </source>
</evidence>
<feature type="chain" id="PRO_5037595111" description="Tyrosine-protein kinase receptor" evidence="14">
    <location>
        <begin position="18"/>
        <end position="1532"/>
    </location>
</feature>
<dbReference type="PROSITE" id="PS00109">
    <property type="entry name" value="PROTEIN_KINASE_TYR"/>
    <property type="match status" value="1"/>
</dbReference>
<keyword evidence="6" id="KW-0829">Tyrosine-protein kinase</keyword>
<evidence type="ECO:0000256" key="9">
    <source>
        <dbReference type="PROSITE-ProRule" id="PRU00124"/>
    </source>
</evidence>
<keyword evidence="2" id="KW-0808">Transferase</keyword>
<dbReference type="InterPro" id="IPR002011">
    <property type="entry name" value="Tyr_kinase_rcpt_2_CS"/>
</dbReference>
<comment type="similarity">
    <text evidence="11">Belongs to the protein kinase superfamily. Tyr protein kinase family. Insulin receptor subfamily.</text>
</comment>
<feature type="compositionally biased region" description="Low complexity" evidence="12">
    <location>
        <begin position="1298"/>
        <end position="1312"/>
    </location>
</feature>
<feature type="binding site" evidence="10">
    <location>
        <position position="1036"/>
    </location>
    <ligand>
        <name>ATP</name>
        <dbReference type="ChEBI" id="CHEBI:30616"/>
    </ligand>
</feature>
<dbReference type="Proteomes" id="UP000887540">
    <property type="component" value="Unplaced"/>
</dbReference>
<evidence type="ECO:0000259" key="15">
    <source>
        <dbReference type="PROSITE" id="PS50011"/>
    </source>
</evidence>